<proteinExistence type="predicted"/>
<dbReference type="AlphaFoldDB" id="A0A1B2HAP4"/>
<sequence>MHPTTVVGVHADGHIKLRLPAGSVLIGGPDCNKITAEVVVRLESTMQFAILTVTSWALWTTDAASPTTHEVVNHHPTSAQGCRLTEDYGLVIRA</sequence>
<reference evidence="1 2" key="1">
    <citation type="submission" date="2016-07" db="EMBL/GenBank/DDBJ databases">
        <title>Complete genome sequence of the Lentzea guizhouensis DHS C013.</title>
        <authorList>
            <person name="Cao C."/>
        </authorList>
    </citation>
    <scope>NUCLEOTIDE SEQUENCE [LARGE SCALE GENOMIC DNA]</scope>
    <source>
        <strain evidence="1 2">DHS C013</strain>
    </source>
</reference>
<dbReference type="KEGG" id="led:BBK82_00520"/>
<evidence type="ECO:0000313" key="1">
    <source>
        <dbReference type="EMBL" id="ANZ34783.1"/>
    </source>
</evidence>
<gene>
    <name evidence="1" type="ORF">BBK82_00520</name>
</gene>
<evidence type="ECO:0000313" key="2">
    <source>
        <dbReference type="Proteomes" id="UP000093053"/>
    </source>
</evidence>
<dbReference type="Proteomes" id="UP000093053">
    <property type="component" value="Chromosome"/>
</dbReference>
<keyword evidence="2" id="KW-1185">Reference proteome</keyword>
<protein>
    <submittedName>
        <fullName evidence="1">Uncharacterized protein</fullName>
    </submittedName>
</protein>
<organism evidence="1 2">
    <name type="scientific">Lentzea guizhouensis</name>
    <dbReference type="NCBI Taxonomy" id="1586287"/>
    <lineage>
        <taxon>Bacteria</taxon>
        <taxon>Bacillati</taxon>
        <taxon>Actinomycetota</taxon>
        <taxon>Actinomycetes</taxon>
        <taxon>Pseudonocardiales</taxon>
        <taxon>Pseudonocardiaceae</taxon>
        <taxon>Lentzea</taxon>
    </lineage>
</organism>
<accession>A0A1B2HAP4</accession>
<name>A0A1B2HAP4_9PSEU</name>
<dbReference type="EMBL" id="CP016793">
    <property type="protein sequence ID" value="ANZ34783.1"/>
    <property type="molecule type" value="Genomic_DNA"/>
</dbReference>